<dbReference type="Gene3D" id="3.20.20.70">
    <property type="entry name" value="Aldolase class I"/>
    <property type="match status" value="1"/>
</dbReference>
<gene>
    <name evidence="1" type="ORF">LX99_03099</name>
</gene>
<reference evidence="1 2" key="1">
    <citation type="submission" date="2018-05" db="EMBL/GenBank/DDBJ databases">
        <title>Genomic Encyclopedia of Archaeal and Bacterial Type Strains, Phase II (KMG-II): from individual species to whole genera.</title>
        <authorList>
            <person name="Goeker M."/>
        </authorList>
    </citation>
    <scope>NUCLEOTIDE SEQUENCE [LARGE SCALE GENOMIC DNA]</scope>
    <source>
        <strain evidence="1 2">DSM 19975</strain>
    </source>
</reference>
<proteinExistence type="predicted"/>
<dbReference type="AlphaFoldDB" id="A0A316H9Z9"/>
<dbReference type="InterPro" id="IPR026497">
    <property type="entry name" value="GRASP-with-SPASM"/>
</dbReference>
<protein>
    <submittedName>
        <fullName evidence="1">SPASM domain peptide maturase of grasp-with-spasm system</fullName>
    </submittedName>
</protein>
<dbReference type="InterPro" id="IPR058240">
    <property type="entry name" value="rSAM_sf"/>
</dbReference>
<dbReference type="SUPFAM" id="SSF102114">
    <property type="entry name" value="Radical SAM enzymes"/>
    <property type="match status" value="1"/>
</dbReference>
<evidence type="ECO:0000313" key="2">
    <source>
        <dbReference type="Proteomes" id="UP000245678"/>
    </source>
</evidence>
<name>A0A316H9Z9_9SPHI</name>
<organism evidence="1 2">
    <name type="scientific">Mucilaginibacter oryzae</name>
    <dbReference type="NCBI Taxonomy" id="468058"/>
    <lineage>
        <taxon>Bacteria</taxon>
        <taxon>Pseudomonadati</taxon>
        <taxon>Bacteroidota</taxon>
        <taxon>Sphingobacteriia</taxon>
        <taxon>Sphingobacteriales</taxon>
        <taxon>Sphingobacteriaceae</taxon>
        <taxon>Mucilaginibacter</taxon>
    </lineage>
</organism>
<dbReference type="NCBIfam" id="TIGR04193">
    <property type="entry name" value="SPASM_w_grasp"/>
    <property type="match status" value="1"/>
</dbReference>
<keyword evidence="2" id="KW-1185">Reference proteome</keyword>
<evidence type="ECO:0000313" key="1">
    <source>
        <dbReference type="EMBL" id="PWK77288.1"/>
    </source>
</evidence>
<accession>A0A316H9Z9</accession>
<sequence>MRYKPDDYMVMVANCIPVKGYSRSIIYDLYRETFDFIPNDLFDLISKYNKQELAQVFGDTPSEFHHVLDEYIHFLLEKEYILLTDRPNELACFPDLNLEWDMPATITNAIIDIGSARFDIADYTGILRDLNDLGCTHLQFRFFPGYDHRMALELLGALNDLDMLVEVLIPYDPSQPPGYYVNLYRQFQKIQSITVFDFHGNLDFFDSEDYRPFAQYVRFTAEVISDQSHCGIISPAYFSVNIPMFTESLQFNSCLNRKVAVDQFGNIRNCPSLTKSYGLINDSDLKQVVHSEAFRECWTLNKDKISICRVCEFRYMCTDCRAFVPNATDKPLRCSYNPITCEWN</sequence>
<dbReference type="EMBL" id="QGHA01000005">
    <property type="protein sequence ID" value="PWK77288.1"/>
    <property type="molecule type" value="Genomic_DNA"/>
</dbReference>
<dbReference type="InterPro" id="IPR013785">
    <property type="entry name" value="Aldolase_TIM"/>
</dbReference>
<comment type="caution">
    <text evidence="1">The sequence shown here is derived from an EMBL/GenBank/DDBJ whole genome shotgun (WGS) entry which is preliminary data.</text>
</comment>
<dbReference type="Proteomes" id="UP000245678">
    <property type="component" value="Unassembled WGS sequence"/>
</dbReference>